<proteinExistence type="predicted"/>
<dbReference type="Proteomes" id="UP000325313">
    <property type="component" value="Unassembled WGS sequence"/>
</dbReference>
<organism evidence="1 2">
    <name type="scientific">Puccinia graminis f. sp. tritici</name>
    <dbReference type="NCBI Taxonomy" id="56615"/>
    <lineage>
        <taxon>Eukaryota</taxon>
        <taxon>Fungi</taxon>
        <taxon>Dikarya</taxon>
        <taxon>Basidiomycota</taxon>
        <taxon>Pucciniomycotina</taxon>
        <taxon>Pucciniomycetes</taxon>
        <taxon>Pucciniales</taxon>
        <taxon>Pucciniaceae</taxon>
        <taxon>Puccinia</taxon>
    </lineage>
</organism>
<protein>
    <submittedName>
        <fullName evidence="1">Uncharacterized protein</fullName>
    </submittedName>
</protein>
<name>A0A5B0M990_PUCGR</name>
<accession>A0A5B0M990</accession>
<sequence length="126" mass="13283">MPGSDLGKAIPEPGGPDRNPTLELLLHFTTISVLNPESVKWALSNSVNSDLAGPTRSDEAHVCRAKSAVPQPSLIHASISPPTFGSLDLMTFEAVGACLSWSNIDIDKSGLKVDAGFTFMIVCSAF</sequence>
<gene>
    <name evidence="1" type="ORF">PGTUg99_003538</name>
</gene>
<comment type="caution">
    <text evidence="1">The sequence shown here is derived from an EMBL/GenBank/DDBJ whole genome shotgun (WGS) entry which is preliminary data.</text>
</comment>
<evidence type="ECO:0000313" key="2">
    <source>
        <dbReference type="Proteomes" id="UP000325313"/>
    </source>
</evidence>
<dbReference type="AlphaFoldDB" id="A0A5B0M990"/>
<evidence type="ECO:0000313" key="1">
    <source>
        <dbReference type="EMBL" id="KAA1072936.1"/>
    </source>
</evidence>
<dbReference type="EMBL" id="VDEP01000475">
    <property type="protein sequence ID" value="KAA1072936.1"/>
    <property type="molecule type" value="Genomic_DNA"/>
</dbReference>
<reference evidence="1 2" key="1">
    <citation type="submission" date="2019-05" db="EMBL/GenBank/DDBJ databases">
        <title>Emergence of the Ug99 lineage of the wheat stem rust pathogen through somatic hybridization.</title>
        <authorList>
            <person name="Li F."/>
            <person name="Upadhyaya N.M."/>
            <person name="Sperschneider J."/>
            <person name="Matny O."/>
            <person name="Nguyen-Phuc H."/>
            <person name="Mago R."/>
            <person name="Raley C."/>
            <person name="Miller M.E."/>
            <person name="Silverstein K.A.T."/>
            <person name="Henningsen E."/>
            <person name="Hirsch C.D."/>
            <person name="Visser B."/>
            <person name="Pretorius Z.A."/>
            <person name="Steffenson B.J."/>
            <person name="Schwessinger B."/>
            <person name="Dodds P.N."/>
            <person name="Figueroa M."/>
        </authorList>
    </citation>
    <scope>NUCLEOTIDE SEQUENCE [LARGE SCALE GENOMIC DNA]</scope>
    <source>
        <strain evidence="1 2">Ug99</strain>
    </source>
</reference>